<evidence type="ECO:0000256" key="6">
    <source>
        <dbReference type="SAM" id="Phobius"/>
    </source>
</evidence>
<dbReference type="InterPro" id="IPR007237">
    <property type="entry name" value="CD20-like"/>
</dbReference>
<feature type="transmembrane region" description="Helical" evidence="6">
    <location>
        <begin position="45"/>
        <end position="64"/>
    </location>
</feature>
<feature type="transmembrane region" description="Helical" evidence="6">
    <location>
        <begin position="12"/>
        <end position="33"/>
    </location>
</feature>
<dbReference type="GeneID" id="136091369"/>
<keyword evidence="5 6" id="KW-0472">Membrane</keyword>
<comment type="similarity">
    <text evidence="2">Belongs to the MS4A family.</text>
</comment>
<organism evidence="7 8">
    <name type="scientific">Hydra vulgaris</name>
    <name type="common">Hydra</name>
    <name type="synonym">Hydra attenuata</name>
    <dbReference type="NCBI Taxonomy" id="6087"/>
    <lineage>
        <taxon>Eukaryota</taxon>
        <taxon>Metazoa</taxon>
        <taxon>Cnidaria</taxon>
        <taxon>Hydrozoa</taxon>
        <taxon>Hydroidolina</taxon>
        <taxon>Anthoathecata</taxon>
        <taxon>Aplanulata</taxon>
        <taxon>Hydridae</taxon>
        <taxon>Hydra</taxon>
    </lineage>
</organism>
<proteinExistence type="inferred from homology"/>
<evidence type="ECO:0000256" key="1">
    <source>
        <dbReference type="ARBA" id="ARBA00004141"/>
    </source>
</evidence>
<reference evidence="8" key="1">
    <citation type="submission" date="2025-08" db="UniProtKB">
        <authorList>
            <consortium name="RefSeq"/>
        </authorList>
    </citation>
    <scope>IDENTIFICATION</scope>
</reference>
<keyword evidence="4 6" id="KW-1133">Transmembrane helix</keyword>
<gene>
    <name evidence="8" type="primary">LOC136091369</name>
</gene>
<keyword evidence="3 6" id="KW-0812">Transmembrane</keyword>
<feature type="transmembrane region" description="Helical" evidence="6">
    <location>
        <begin position="71"/>
        <end position="98"/>
    </location>
</feature>
<dbReference type="Pfam" id="PF04103">
    <property type="entry name" value="CD20"/>
    <property type="match status" value="1"/>
</dbReference>
<protein>
    <submittedName>
        <fullName evidence="8">Uncharacterized protein LOC136091369</fullName>
    </submittedName>
</protein>
<evidence type="ECO:0000256" key="5">
    <source>
        <dbReference type="ARBA" id="ARBA00023136"/>
    </source>
</evidence>
<dbReference type="PANTHER" id="PTHR23320:SF130">
    <property type="entry name" value="TRANSMEMBRANE PROTEIN 212"/>
    <property type="match status" value="1"/>
</dbReference>
<dbReference type="Proteomes" id="UP001652625">
    <property type="component" value="Chromosome 15"/>
</dbReference>
<sequence>MSLERNHAIAAIVLGGIESAIGLIVSIASFVMAGKASLSLSLTPYWAGLIFLIPGILGLVSGFTKNRCCMIAFMVLNIICFIIESVSAILLGLVVTFWKIASNTLNCRYSKVESTCYCQGTPVTGVESCDVLSTISSILTFVLVSVIIATIIALAASILGCAAVCCSSPPNNGAIVMGGTSNTLPEKGNQPPPYIHS</sequence>
<name>A0ABM4DK51_HYDVU</name>
<evidence type="ECO:0000256" key="4">
    <source>
        <dbReference type="ARBA" id="ARBA00022989"/>
    </source>
</evidence>
<dbReference type="PANTHER" id="PTHR23320">
    <property type="entry name" value="MEMBRANE-SPANNING 4-DOMAINS SUBFAMILY A MS4A -RELATED"/>
    <property type="match status" value="1"/>
</dbReference>
<evidence type="ECO:0000256" key="2">
    <source>
        <dbReference type="ARBA" id="ARBA00009565"/>
    </source>
</evidence>
<dbReference type="InterPro" id="IPR030417">
    <property type="entry name" value="MS4A"/>
</dbReference>
<comment type="subcellular location">
    <subcellularLocation>
        <location evidence="1">Membrane</location>
        <topology evidence="1">Multi-pass membrane protein</topology>
    </subcellularLocation>
</comment>
<evidence type="ECO:0000256" key="3">
    <source>
        <dbReference type="ARBA" id="ARBA00022692"/>
    </source>
</evidence>
<dbReference type="RefSeq" id="XP_065674915.1">
    <property type="nucleotide sequence ID" value="XM_065818843.1"/>
</dbReference>
<feature type="transmembrane region" description="Helical" evidence="6">
    <location>
        <begin position="138"/>
        <end position="165"/>
    </location>
</feature>
<evidence type="ECO:0000313" key="7">
    <source>
        <dbReference type="Proteomes" id="UP001652625"/>
    </source>
</evidence>
<keyword evidence="7" id="KW-1185">Reference proteome</keyword>
<evidence type="ECO:0000313" key="8">
    <source>
        <dbReference type="RefSeq" id="XP_065674915.1"/>
    </source>
</evidence>
<accession>A0ABM4DK51</accession>